<gene>
    <name evidence="3" type="ORF">LTR97_012712</name>
</gene>
<dbReference type="AlphaFoldDB" id="A0AAN7VQI2"/>
<comment type="caution">
    <text evidence="3">The sequence shown here is derived from an EMBL/GenBank/DDBJ whole genome shotgun (WGS) entry which is preliminary data.</text>
</comment>
<protein>
    <recommendedName>
        <fullName evidence="2">Peptidase M12A domain-containing protein</fullName>
    </recommendedName>
</protein>
<dbReference type="GO" id="GO:0004222">
    <property type="term" value="F:metalloendopeptidase activity"/>
    <property type="evidence" value="ECO:0007669"/>
    <property type="project" value="InterPro"/>
</dbReference>
<dbReference type="Proteomes" id="UP001310594">
    <property type="component" value="Unassembled WGS sequence"/>
</dbReference>
<evidence type="ECO:0000256" key="1">
    <source>
        <dbReference type="SAM" id="SignalP"/>
    </source>
</evidence>
<dbReference type="InterPro" id="IPR001506">
    <property type="entry name" value="Peptidase_M12A"/>
</dbReference>
<reference evidence="3" key="1">
    <citation type="submission" date="2023-08" db="EMBL/GenBank/DDBJ databases">
        <title>Black Yeasts Isolated from many extreme environments.</title>
        <authorList>
            <person name="Coleine C."/>
            <person name="Stajich J.E."/>
            <person name="Selbmann L."/>
        </authorList>
    </citation>
    <scope>NUCLEOTIDE SEQUENCE</scope>
    <source>
        <strain evidence="3">CCFEE 5810</strain>
    </source>
</reference>
<proteinExistence type="predicted"/>
<evidence type="ECO:0000313" key="3">
    <source>
        <dbReference type="EMBL" id="KAK5689713.1"/>
    </source>
</evidence>
<organism evidence="3 4">
    <name type="scientific">Elasticomyces elasticus</name>
    <dbReference type="NCBI Taxonomy" id="574655"/>
    <lineage>
        <taxon>Eukaryota</taxon>
        <taxon>Fungi</taxon>
        <taxon>Dikarya</taxon>
        <taxon>Ascomycota</taxon>
        <taxon>Pezizomycotina</taxon>
        <taxon>Dothideomycetes</taxon>
        <taxon>Dothideomycetidae</taxon>
        <taxon>Mycosphaerellales</taxon>
        <taxon>Teratosphaeriaceae</taxon>
        <taxon>Elasticomyces</taxon>
    </lineage>
</organism>
<accession>A0AAN7VQI2</accession>
<dbReference type="Gene3D" id="3.40.390.10">
    <property type="entry name" value="Collagenase (Catalytic Domain)"/>
    <property type="match status" value="1"/>
</dbReference>
<evidence type="ECO:0000313" key="4">
    <source>
        <dbReference type="Proteomes" id="UP001310594"/>
    </source>
</evidence>
<feature type="domain" description="Peptidase M12A" evidence="2">
    <location>
        <begin position="191"/>
        <end position="216"/>
    </location>
</feature>
<dbReference type="InterPro" id="IPR024079">
    <property type="entry name" value="MetalloPept_cat_dom_sf"/>
</dbReference>
<dbReference type="GO" id="GO:0006508">
    <property type="term" value="P:proteolysis"/>
    <property type="evidence" value="ECO:0007669"/>
    <property type="project" value="InterPro"/>
</dbReference>
<feature type="chain" id="PRO_5043009131" description="Peptidase M12A domain-containing protein" evidence="1">
    <location>
        <begin position="21"/>
        <end position="383"/>
    </location>
</feature>
<dbReference type="EMBL" id="JAVRQU010000029">
    <property type="protein sequence ID" value="KAK5689713.1"/>
    <property type="molecule type" value="Genomic_DNA"/>
</dbReference>
<sequence length="383" mass="42303">MMLGPILLALMSFLFTVCSACPQGEFSMLYSTNITTNSTTNSTNHLDPRWYSVPDLRGMYIGPWPVTKYDAVNGNQAHIPYCYVDAWAVSNLAPLFGEVFSKFKEAIDQSALDFVPDPDCKGVLECECSPNSNPNTLRISGAPANGAKEGTRSDASCGFMYFSTEPGRHTVKIANYKWDDTAGHAEKVLEATHEIAHVVGLDHEHQRPDRDVDLRFHCFALRGAVQAYDKLEFAKDNPDKAEIPYPAECKDLHPIFCLDKHLCHNPTLAVQWKFSDMLPFTLGNLWPQNRDFQRGPDINTSPIDTDSITIYPSFAGAVKEGDSPIFPDDAVLLGVSRDDDKEFPIYTGGNADPALAGLSASDISRIVQLYPKNIVKISGSDGW</sequence>
<dbReference type="SUPFAM" id="SSF55486">
    <property type="entry name" value="Metalloproteases ('zincins'), catalytic domain"/>
    <property type="match status" value="2"/>
</dbReference>
<keyword evidence="1" id="KW-0732">Signal</keyword>
<name>A0AAN7VQI2_9PEZI</name>
<evidence type="ECO:0000259" key="2">
    <source>
        <dbReference type="Pfam" id="PF01400"/>
    </source>
</evidence>
<dbReference type="Pfam" id="PF01400">
    <property type="entry name" value="Astacin"/>
    <property type="match status" value="1"/>
</dbReference>
<feature type="signal peptide" evidence="1">
    <location>
        <begin position="1"/>
        <end position="20"/>
    </location>
</feature>